<evidence type="ECO:0000313" key="9">
    <source>
        <dbReference type="EMBL" id="SPT15426.1"/>
    </source>
</evidence>
<dbReference type="InterPro" id="IPR036396">
    <property type="entry name" value="Cyt_P450_sf"/>
</dbReference>
<evidence type="ECO:0000256" key="3">
    <source>
        <dbReference type="ARBA" id="ARBA00022723"/>
    </source>
</evidence>
<dbReference type="InterPro" id="IPR001128">
    <property type="entry name" value="Cyt_P450"/>
</dbReference>
<dbReference type="InterPro" id="IPR017972">
    <property type="entry name" value="Cyt_P450_CS"/>
</dbReference>
<protein>
    <submittedName>
        <fullName evidence="9">Uncharacterized protein</fullName>
    </submittedName>
</protein>
<evidence type="ECO:0000256" key="4">
    <source>
        <dbReference type="ARBA" id="ARBA00022989"/>
    </source>
</evidence>
<dbReference type="GO" id="GO:0006629">
    <property type="term" value="P:lipid metabolic process"/>
    <property type="evidence" value="ECO:0007669"/>
    <property type="project" value="UniProtKB-ARBA"/>
</dbReference>
<feature type="binding site" description="axial binding residue" evidence="7">
    <location>
        <position position="119"/>
    </location>
    <ligand>
        <name>heme</name>
        <dbReference type="ChEBI" id="CHEBI:30413"/>
    </ligand>
    <ligandPart>
        <name>Fe</name>
        <dbReference type="ChEBI" id="CHEBI:18248"/>
    </ligandPart>
</feature>
<sequence length="173" mass="19372">MLAARDTIATTLTWIFCDLAQNPDIVSIIRNELSPIASRKVALGASTPVIFEPIMPSGHEVHAGDTIFVSVHSMGRMEGVWGKDCFDYNPRRWLSDDDNNLRYIPSHKFLAFNAGPRMCLGKDIALMQMKTVIATAVWNFDVKVVEGQSIQPKPSIILEMKNGLIVKLKKREM</sequence>
<evidence type="ECO:0000256" key="6">
    <source>
        <dbReference type="ARBA" id="ARBA00023004"/>
    </source>
</evidence>
<organism evidence="9 10">
    <name type="scientific">Triticum aestivum</name>
    <name type="common">Wheat</name>
    <dbReference type="NCBI Taxonomy" id="4565"/>
    <lineage>
        <taxon>Eukaryota</taxon>
        <taxon>Viridiplantae</taxon>
        <taxon>Streptophyta</taxon>
        <taxon>Embryophyta</taxon>
        <taxon>Tracheophyta</taxon>
        <taxon>Spermatophyta</taxon>
        <taxon>Magnoliopsida</taxon>
        <taxon>Liliopsida</taxon>
        <taxon>Poales</taxon>
        <taxon>Poaceae</taxon>
        <taxon>BOP clade</taxon>
        <taxon>Pooideae</taxon>
        <taxon>Triticodae</taxon>
        <taxon>Triticeae</taxon>
        <taxon>Triticinae</taxon>
        <taxon>Triticum</taxon>
    </lineage>
</organism>
<proteinExistence type="inferred from homology"/>
<dbReference type="Pfam" id="PF00067">
    <property type="entry name" value="p450"/>
    <property type="match status" value="1"/>
</dbReference>
<reference evidence="9 10" key="1">
    <citation type="submission" date="2018-05" db="EMBL/GenBank/DDBJ databases">
        <authorList>
            <person name="Thind KAUR A."/>
        </authorList>
    </citation>
    <scope>NUCLEOTIDE SEQUENCE [LARGE SCALE GENOMIC DNA]</scope>
</reference>
<dbReference type="GO" id="GO:0004497">
    <property type="term" value="F:monooxygenase activity"/>
    <property type="evidence" value="ECO:0007669"/>
    <property type="project" value="UniProtKB-KW"/>
</dbReference>
<dbReference type="PANTHER" id="PTHR24296">
    <property type="entry name" value="CYTOCHROME P450"/>
    <property type="match status" value="1"/>
</dbReference>
<evidence type="ECO:0000256" key="8">
    <source>
        <dbReference type="RuleBase" id="RU000461"/>
    </source>
</evidence>
<evidence type="ECO:0000256" key="1">
    <source>
        <dbReference type="ARBA" id="ARBA00010617"/>
    </source>
</evidence>
<evidence type="ECO:0000256" key="7">
    <source>
        <dbReference type="PIRSR" id="PIRSR602401-1"/>
    </source>
</evidence>
<evidence type="ECO:0000256" key="2">
    <source>
        <dbReference type="ARBA" id="ARBA00022692"/>
    </source>
</evidence>
<dbReference type="PROSITE" id="PS00086">
    <property type="entry name" value="CYTOCHROME_P450"/>
    <property type="match status" value="1"/>
</dbReference>
<keyword evidence="8" id="KW-0503">Monooxygenase</keyword>
<dbReference type="GO" id="GO:0016705">
    <property type="term" value="F:oxidoreductase activity, acting on paired donors, with incorporation or reduction of molecular oxygen"/>
    <property type="evidence" value="ECO:0007669"/>
    <property type="project" value="InterPro"/>
</dbReference>
<comment type="cofactor">
    <cofactor evidence="7">
        <name>heme</name>
        <dbReference type="ChEBI" id="CHEBI:30413"/>
    </cofactor>
</comment>
<keyword evidence="7 8" id="KW-0349">Heme</keyword>
<keyword evidence="3 7" id="KW-0479">Metal-binding</keyword>
<keyword evidence="4" id="KW-0472">Membrane</keyword>
<keyword evidence="2" id="KW-0812">Transmembrane</keyword>
<dbReference type="GO" id="GO:0020037">
    <property type="term" value="F:heme binding"/>
    <property type="evidence" value="ECO:0007669"/>
    <property type="project" value="InterPro"/>
</dbReference>
<evidence type="ECO:0000256" key="5">
    <source>
        <dbReference type="ARBA" id="ARBA00023002"/>
    </source>
</evidence>
<dbReference type="EMBL" id="LS480641">
    <property type="protein sequence ID" value="SPT15426.1"/>
    <property type="molecule type" value="Genomic_DNA"/>
</dbReference>
<accession>A0A7H4L9Y8</accession>
<keyword evidence="4" id="KW-1133">Transmembrane helix</keyword>
<keyword evidence="5 8" id="KW-0560">Oxidoreductase</keyword>
<dbReference type="GO" id="GO:0005506">
    <property type="term" value="F:iron ion binding"/>
    <property type="evidence" value="ECO:0007669"/>
    <property type="project" value="InterPro"/>
</dbReference>
<dbReference type="InterPro" id="IPR002401">
    <property type="entry name" value="Cyt_P450_E_grp-I"/>
</dbReference>
<dbReference type="PRINTS" id="PR00385">
    <property type="entry name" value="P450"/>
</dbReference>
<comment type="similarity">
    <text evidence="1 8">Belongs to the cytochrome P450 family.</text>
</comment>
<evidence type="ECO:0000313" key="10">
    <source>
        <dbReference type="Proteomes" id="UP000280104"/>
    </source>
</evidence>
<dbReference type="Gene3D" id="1.10.630.10">
    <property type="entry name" value="Cytochrome P450"/>
    <property type="match status" value="2"/>
</dbReference>
<dbReference type="Proteomes" id="UP000280104">
    <property type="component" value="Chromosome II"/>
</dbReference>
<name>A0A7H4L9Y8_WHEAT</name>
<dbReference type="AlphaFoldDB" id="A0A7H4L9Y8"/>
<dbReference type="PRINTS" id="PR00463">
    <property type="entry name" value="EP450I"/>
</dbReference>
<keyword evidence="6 7" id="KW-0408">Iron</keyword>
<dbReference type="SUPFAM" id="SSF48264">
    <property type="entry name" value="Cytochrome P450"/>
    <property type="match status" value="1"/>
</dbReference>
<gene>
    <name evidence="9" type="ORF">CAMPLR22A2D_LOCUS14</name>
</gene>